<feature type="compositionally biased region" description="Low complexity" evidence="1">
    <location>
        <begin position="116"/>
        <end position="125"/>
    </location>
</feature>
<feature type="region of interest" description="Disordered" evidence="1">
    <location>
        <begin position="116"/>
        <end position="137"/>
    </location>
</feature>
<accession>R0KAX9</accession>
<name>R0KAX9_ANAPL</name>
<dbReference type="AlphaFoldDB" id="R0KAX9"/>
<sequence length="302" mass="31550">MGTCCASQHHARACTSGLLQLIEFRKRHAGSSPESAAGPLPEGGIALPESPACPTLPAAAASCIFPSLTSTGKEQPGASPLTQDVGEVRLIPGQGAGLTEWLCNLERGVSSVSGSTTSACSPSPAGEQFGVLPGQGSPSQFLAQHTGAAVQHVTDHRVHALQFAPSNGVGLYRYRSTEAVSNAWKTVPSAPFAGQWLAEEASLEATRSSQHGPAVQPLMTADVLKQAGCERGALARSWCEVMSFVQLRVVASGITFQAEALMVDLVLSFSRSKSVCDQGILLSTLPESEKNQHKARKARLPV</sequence>
<evidence type="ECO:0000256" key="1">
    <source>
        <dbReference type="SAM" id="MobiDB-lite"/>
    </source>
</evidence>
<dbReference type="Proteomes" id="UP000296049">
    <property type="component" value="Unassembled WGS sequence"/>
</dbReference>
<evidence type="ECO:0000313" key="3">
    <source>
        <dbReference type="Proteomes" id="UP000296049"/>
    </source>
</evidence>
<evidence type="ECO:0000313" key="2">
    <source>
        <dbReference type="EMBL" id="EOB07476.1"/>
    </source>
</evidence>
<gene>
    <name evidence="2" type="ORF">Anapl_02013</name>
</gene>
<organism evidence="2 3">
    <name type="scientific">Anas platyrhynchos</name>
    <name type="common">Mallard</name>
    <name type="synonym">Anas boschas</name>
    <dbReference type="NCBI Taxonomy" id="8839"/>
    <lineage>
        <taxon>Eukaryota</taxon>
        <taxon>Metazoa</taxon>
        <taxon>Chordata</taxon>
        <taxon>Craniata</taxon>
        <taxon>Vertebrata</taxon>
        <taxon>Euteleostomi</taxon>
        <taxon>Archelosauria</taxon>
        <taxon>Archosauria</taxon>
        <taxon>Dinosauria</taxon>
        <taxon>Saurischia</taxon>
        <taxon>Theropoda</taxon>
        <taxon>Coelurosauria</taxon>
        <taxon>Aves</taxon>
        <taxon>Neognathae</taxon>
        <taxon>Galloanserae</taxon>
        <taxon>Anseriformes</taxon>
        <taxon>Anatidae</taxon>
        <taxon>Anatinae</taxon>
        <taxon>Anas</taxon>
    </lineage>
</organism>
<proteinExistence type="predicted"/>
<reference evidence="3" key="1">
    <citation type="journal article" date="2013" name="Nat. Genet.">
        <title>The duck genome and transcriptome provide insight into an avian influenza virus reservoir species.</title>
        <authorList>
            <person name="Huang Y."/>
            <person name="Li Y."/>
            <person name="Burt D.W."/>
            <person name="Chen H."/>
            <person name="Zhang Y."/>
            <person name="Qian W."/>
            <person name="Kim H."/>
            <person name="Gan S."/>
            <person name="Zhao Y."/>
            <person name="Li J."/>
            <person name="Yi K."/>
            <person name="Feng H."/>
            <person name="Zhu P."/>
            <person name="Li B."/>
            <person name="Liu Q."/>
            <person name="Fairley S."/>
            <person name="Magor K.E."/>
            <person name="Du Z."/>
            <person name="Hu X."/>
            <person name="Goodman L."/>
            <person name="Tafer H."/>
            <person name="Vignal A."/>
            <person name="Lee T."/>
            <person name="Kim K.W."/>
            <person name="Sheng Z."/>
            <person name="An Y."/>
            <person name="Searle S."/>
            <person name="Herrero J."/>
            <person name="Groenen M.A."/>
            <person name="Crooijmans R.P."/>
            <person name="Faraut T."/>
            <person name="Cai Q."/>
            <person name="Webster R.G."/>
            <person name="Aldridge J.R."/>
            <person name="Warren W.C."/>
            <person name="Bartschat S."/>
            <person name="Kehr S."/>
            <person name="Marz M."/>
            <person name="Stadler P.F."/>
            <person name="Smith J."/>
            <person name="Kraus R.H."/>
            <person name="Zhao Y."/>
            <person name="Ren L."/>
            <person name="Fei J."/>
            <person name="Morisson M."/>
            <person name="Kaiser P."/>
            <person name="Griffin D.K."/>
            <person name="Rao M."/>
            <person name="Pitel F."/>
            <person name="Wang J."/>
            <person name="Li N."/>
        </authorList>
    </citation>
    <scope>NUCLEOTIDE SEQUENCE [LARGE SCALE GENOMIC DNA]</scope>
</reference>
<keyword evidence="3" id="KW-1185">Reference proteome</keyword>
<dbReference type="EMBL" id="KB742523">
    <property type="protein sequence ID" value="EOB07476.1"/>
    <property type="molecule type" value="Genomic_DNA"/>
</dbReference>
<protein>
    <submittedName>
        <fullName evidence="2">Uncharacterized protein</fullName>
    </submittedName>
</protein>